<keyword evidence="3" id="KW-0479">Metal-binding</keyword>
<sequence length="285" mass="32837">MAEVASHRAVHDQERDCGMNHTEPKYEAFALRYASRPGMKSEHFFHYALYQEPDTELGLDYYFWVLRNQNRTVLVDCGYNRDRALERKNRRQDVEPVELLKMIDVRPQDVDHLVISHMHHDHAGNINLFPNATVSIAKEELAFWTGEFAGRDIMAWTVDSEDVKTVQRLAKEERLVVVDGESDVAPGISVTRLPGHTPGQLITHVDGLSGRLVLASDALHYYEEMDRDRPFSFFHDLEQTYRSYGELRALRDQGSTIIAGHDPAVMTRFQRVNDHCVDLTTQWSI</sequence>
<gene>
    <name evidence="7" type="ORF">ACFFPI_01080</name>
</gene>
<proteinExistence type="inferred from homology"/>
<keyword evidence="8" id="KW-1185">Reference proteome</keyword>
<accession>A0ABV5UMM3</accession>
<keyword evidence="5" id="KW-0862">Zinc</keyword>
<dbReference type="Pfam" id="PF00753">
    <property type="entry name" value="Lactamase_B"/>
    <property type="match status" value="1"/>
</dbReference>
<feature type="domain" description="Metallo-beta-lactamase" evidence="6">
    <location>
        <begin position="60"/>
        <end position="261"/>
    </location>
</feature>
<name>A0ABV5UMM3_9MICC</name>
<dbReference type="Proteomes" id="UP001589536">
    <property type="component" value="Unassembled WGS sequence"/>
</dbReference>
<dbReference type="PANTHER" id="PTHR42978">
    <property type="entry name" value="QUORUM-QUENCHING LACTONASE YTNP-RELATED-RELATED"/>
    <property type="match status" value="1"/>
</dbReference>
<protein>
    <submittedName>
        <fullName evidence="7">N-acyl homoserine lactonase family protein</fullName>
    </submittedName>
</protein>
<dbReference type="Gene3D" id="3.60.15.10">
    <property type="entry name" value="Ribonuclease Z/Hydroxyacylglutathione hydrolase-like"/>
    <property type="match status" value="1"/>
</dbReference>
<reference evidence="7 8" key="1">
    <citation type="submission" date="2024-09" db="EMBL/GenBank/DDBJ databases">
        <authorList>
            <person name="Sun Q."/>
            <person name="Mori K."/>
        </authorList>
    </citation>
    <scope>NUCLEOTIDE SEQUENCE [LARGE SCALE GENOMIC DNA]</scope>
    <source>
        <strain evidence="7 8">JCM 13519</strain>
    </source>
</reference>
<dbReference type="SMART" id="SM00849">
    <property type="entry name" value="Lactamase_B"/>
    <property type="match status" value="1"/>
</dbReference>
<evidence type="ECO:0000259" key="6">
    <source>
        <dbReference type="SMART" id="SM00849"/>
    </source>
</evidence>
<evidence type="ECO:0000256" key="5">
    <source>
        <dbReference type="ARBA" id="ARBA00022833"/>
    </source>
</evidence>
<dbReference type="InterPro" id="IPR001279">
    <property type="entry name" value="Metallo-B-lactamas"/>
</dbReference>
<evidence type="ECO:0000313" key="8">
    <source>
        <dbReference type="Proteomes" id="UP001589536"/>
    </source>
</evidence>
<evidence type="ECO:0000313" key="7">
    <source>
        <dbReference type="EMBL" id="MFB9712750.1"/>
    </source>
</evidence>
<dbReference type="EMBL" id="JBHMBH010000006">
    <property type="protein sequence ID" value="MFB9712750.1"/>
    <property type="molecule type" value="Genomic_DNA"/>
</dbReference>
<comment type="caution">
    <text evidence="7">The sequence shown here is derived from an EMBL/GenBank/DDBJ whole genome shotgun (WGS) entry which is preliminary data.</text>
</comment>
<dbReference type="PANTHER" id="PTHR42978:SF7">
    <property type="entry name" value="METALLO-HYDROLASE RV2300C-RELATED"/>
    <property type="match status" value="1"/>
</dbReference>
<keyword evidence="4" id="KW-0378">Hydrolase</keyword>
<dbReference type="SUPFAM" id="SSF56281">
    <property type="entry name" value="Metallo-hydrolase/oxidoreductase"/>
    <property type="match status" value="1"/>
</dbReference>
<comment type="similarity">
    <text evidence="2">Belongs to the metallo-beta-lactamase superfamily.</text>
</comment>
<evidence type="ECO:0000256" key="4">
    <source>
        <dbReference type="ARBA" id="ARBA00022801"/>
    </source>
</evidence>
<organism evidence="7 8">
    <name type="scientific">Arthrobacter methylotrophus</name>
    <dbReference type="NCBI Taxonomy" id="121291"/>
    <lineage>
        <taxon>Bacteria</taxon>
        <taxon>Bacillati</taxon>
        <taxon>Actinomycetota</taxon>
        <taxon>Actinomycetes</taxon>
        <taxon>Micrococcales</taxon>
        <taxon>Micrococcaceae</taxon>
        <taxon>Arthrobacter</taxon>
    </lineage>
</organism>
<dbReference type="CDD" id="cd07729">
    <property type="entry name" value="AHL_lactonase_MBL-fold"/>
    <property type="match status" value="1"/>
</dbReference>
<evidence type="ECO:0000256" key="1">
    <source>
        <dbReference type="ARBA" id="ARBA00001947"/>
    </source>
</evidence>
<dbReference type="InterPro" id="IPR036866">
    <property type="entry name" value="RibonucZ/Hydroxyglut_hydro"/>
</dbReference>
<evidence type="ECO:0000256" key="2">
    <source>
        <dbReference type="ARBA" id="ARBA00007749"/>
    </source>
</evidence>
<comment type="cofactor">
    <cofactor evidence="1">
        <name>Zn(2+)</name>
        <dbReference type="ChEBI" id="CHEBI:29105"/>
    </cofactor>
</comment>
<dbReference type="InterPro" id="IPR051013">
    <property type="entry name" value="MBL_superfamily_lactonases"/>
</dbReference>
<evidence type="ECO:0000256" key="3">
    <source>
        <dbReference type="ARBA" id="ARBA00022723"/>
    </source>
</evidence>
<dbReference type="RefSeq" id="WP_376953292.1">
    <property type="nucleotide sequence ID" value="NZ_JBHMBH010000006.1"/>
</dbReference>